<keyword evidence="3" id="KW-1185">Reference proteome</keyword>
<evidence type="ECO:0000256" key="1">
    <source>
        <dbReference type="SAM" id="MobiDB-lite"/>
    </source>
</evidence>
<reference evidence="2 3" key="1">
    <citation type="submission" date="2024-08" db="EMBL/GenBank/DDBJ databases">
        <authorList>
            <person name="Cucini C."/>
            <person name="Frati F."/>
        </authorList>
    </citation>
    <scope>NUCLEOTIDE SEQUENCE [LARGE SCALE GENOMIC DNA]</scope>
</reference>
<feature type="region of interest" description="Disordered" evidence="1">
    <location>
        <begin position="65"/>
        <end position="105"/>
    </location>
</feature>
<gene>
    <name evidence="2" type="ORF">ODALV1_LOCUS24077</name>
</gene>
<accession>A0ABP1RMW5</accession>
<dbReference type="Proteomes" id="UP001642540">
    <property type="component" value="Unassembled WGS sequence"/>
</dbReference>
<evidence type="ECO:0000313" key="2">
    <source>
        <dbReference type="EMBL" id="CAL8131215.1"/>
    </source>
</evidence>
<evidence type="ECO:0008006" key="4">
    <source>
        <dbReference type="Google" id="ProtNLM"/>
    </source>
</evidence>
<name>A0ABP1RMW5_9HEXA</name>
<dbReference type="EMBL" id="CAXLJM020000086">
    <property type="protein sequence ID" value="CAL8131215.1"/>
    <property type="molecule type" value="Genomic_DNA"/>
</dbReference>
<evidence type="ECO:0000313" key="3">
    <source>
        <dbReference type="Proteomes" id="UP001642540"/>
    </source>
</evidence>
<proteinExistence type="predicted"/>
<sequence length="129" mass="14268">MAKSINKSISKKSQPQHQVVELKRKENHMYVCACKKHFWKLSALRCHVQNYATGKLVKGNWTSVSEQNLSEEDEVSAPKVLKQNPKSDNQEGMSPASSLSGGILASAAPKRALRSSFLENSDNPTDTPE</sequence>
<feature type="compositionally biased region" description="Low complexity" evidence="1">
    <location>
        <begin position="94"/>
        <end position="105"/>
    </location>
</feature>
<comment type="caution">
    <text evidence="2">The sequence shown here is derived from an EMBL/GenBank/DDBJ whole genome shotgun (WGS) entry which is preliminary data.</text>
</comment>
<organism evidence="2 3">
    <name type="scientific">Orchesella dallaii</name>
    <dbReference type="NCBI Taxonomy" id="48710"/>
    <lineage>
        <taxon>Eukaryota</taxon>
        <taxon>Metazoa</taxon>
        <taxon>Ecdysozoa</taxon>
        <taxon>Arthropoda</taxon>
        <taxon>Hexapoda</taxon>
        <taxon>Collembola</taxon>
        <taxon>Entomobryomorpha</taxon>
        <taxon>Entomobryoidea</taxon>
        <taxon>Orchesellidae</taxon>
        <taxon>Orchesellinae</taxon>
        <taxon>Orchesella</taxon>
    </lineage>
</organism>
<protein>
    <recommendedName>
        <fullName evidence="4">C2H2-type domain-containing protein</fullName>
    </recommendedName>
</protein>